<keyword evidence="4 7" id="KW-0862">Zinc</keyword>
<dbReference type="InterPro" id="IPR013149">
    <property type="entry name" value="ADH-like_C"/>
</dbReference>
<dbReference type="SUPFAM" id="SSF50129">
    <property type="entry name" value="GroES-like"/>
    <property type="match status" value="1"/>
</dbReference>
<dbReference type="PaxDb" id="5507-FOXG_07414P0"/>
<dbReference type="GO" id="GO:0004022">
    <property type="term" value="F:alcohol dehydrogenase (NAD+) activity"/>
    <property type="evidence" value="ECO:0007669"/>
    <property type="project" value="TreeGrafter"/>
</dbReference>
<name>F9F5V9_FUSOF</name>
<dbReference type="PANTHER" id="PTHR42940:SF5">
    <property type="entry name" value="ALCOHOL DEHYDROGENASE 2"/>
    <property type="match status" value="1"/>
</dbReference>
<dbReference type="Gene3D" id="3.40.50.720">
    <property type="entry name" value="NAD(P)-binding Rossmann-like Domain"/>
    <property type="match status" value="1"/>
</dbReference>
<comment type="cofactor">
    <cofactor evidence="1 7">
        <name>Zn(2+)</name>
        <dbReference type="ChEBI" id="CHEBI:29105"/>
    </cofactor>
</comment>
<evidence type="ECO:0000256" key="7">
    <source>
        <dbReference type="RuleBase" id="RU361277"/>
    </source>
</evidence>
<comment type="similarity">
    <text evidence="2 7">Belongs to the zinc-containing alcohol dehydrogenase family.</text>
</comment>
<dbReference type="GO" id="GO:0008270">
    <property type="term" value="F:zinc ion binding"/>
    <property type="evidence" value="ECO:0007669"/>
    <property type="project" value="InterPro"/>
</dbReference>
<protein>
    <recommendedName>
        <fullName evidence="8">Enoyl reductase (ER) domain-containing protein</fullName>
    </recommendedName>
</protein>
<dbReference type="InterPro" id="IPR013154">
    <property type="entry name" value="ADH-like_N"/>
</dbReference>
<dbReference type="InterPro" id="IPR020843">
    <property type="entry name" value="ER"/>
</dbReference>
<dbReference type="SUPFAM" id="SSF51735">
    <property type="entry name" value="NAD(P)-binding Rossmann-fold domains"/>
    <property type="match status" value="1"/>
</dbReference>
<dbReference type="InterPro" id="IPR036291">
    <property type="entry name" value="NAD(P)-bd_dom_sf"/>
</dbReference>
<dbReference type="STRING" id="660025.F9F5V9"/>
<comment type="caution">
    <text evidence="9">The sequence shown here is derived from an EMBL/GenBank/DDBJ whole genome shotgun (WGS) entry which is preliminary data.</text>
</comment>
<evidence type="ECO:0000259" key="8">
    <source>
        <dbReference type="SMART" id="SM00829"/>
    </source>
</evidence>
<dbReference type="InterPro" id="IPR006680">
    <property type="entry name" value="Amidohydro-rel"/>
</dbReference>
<dbReference type="EMBL" id="AFQF01000624">
    <property type="protein sequence ID" value="EGU87688.1"/>
    <property type="molecule type" value="Genomic_DNA"/>
</dbReference>
<accession>F9F5V9</accession>
<evidence type="ECO:0000256" key="4">
    <source>
        <dbReference type="ARBA" id="ARBA00022833"/>
    </source>
</evidence>
<keyword evidence="3 7" id="KW-0479">Metal-binding</keyword>
<dbReference type="InterPro" id="IPR032466">
    <property type="entry name" value="Metal_Hydrolase"/>
</dbReference>
<dbReference type="Pfam" id="PF04909">
    <property type="entry name" value="Amidohydro_2"/>
    <property type="match status" value="1"/>
</dbReference>
<dbReference type="PANTHER" id="PTHR42940">
    <property type="entry name" value="ALCOHOL DEHYDROGENASE 1-RELATED"/>
    <property type="match status" value="1"/>
</dbReference>
<evidence type="ECO:0000256" key="3">
    <source>
        <dbReference type="ARBA" id="ARBA00022723"/>
    </source>
</evidence>
<dbReference type="GO" id="GO:0005737">
    <property type="term" value="C:cytoplasm"/>
    <property type="evidence" value="ECO:0007669"/>
    <property type="project" value="TreeGrafter"/>
</dbReference>
<sequence length="707" mass="76479">MTERGTVAVEEAIITPSTKWLLEETFSILNPGDSSNKALEAHAAKLLDIHDKRLATMDAEGVEYMLLSLTAPGCQGITDPKLAEKTAKEANDWLACQVAKRPERFGGLAALSMHNPEEAAQELERAVKQLGFFGGLVNDYQSKEGGSGREYFDTAKYDPFWRKVEELDVPIYLHPRYVSIKDLQPGSLYGDRPHLQGAAVQFHLDLSYHIYALCSSGVFDRFPGAKIVAGHLGENIPLNLWRASHWYNKPSKKATRPSKEDYNYYFEHNVYITTSGNFFTPGLKLCIETIGLDRCMYSIDTPYEDIEEAQAWWRTVDLDGEAKEQILCYMNVRVTANCDTQHSFTMAIITNAPSTHQAAVYDKPGELSTKVVDIETPSPSAGEVLVKLSHSGVCHSDLSIMKNSWGMPFSLPDTQVGGHEGVGTVVQIGEGARIHDFAIGDRVGVKWLRDICGSCVYCIAGEDGLCAKQSVSGMFNPGTFQQYLTVPARYLTPIPNGVSSEVAAPMLCAGLTSYAALRKVCASPGDWVVVSGAGGGLGHLVTQIAAKAFGYRVIGIDQASKEEVVKESGAEIFIDAATSSEELVSQVKKLTDNLGANAVVVCASSNAAYSQGLELLRPGGTLVGVGMPGGKPVAIASAMPGPIVQKQLKIVGSILGNRQDAIDVLNLAARGVITVHYQTRQLSELTETFREMESGSLSGRAVLDLQS</sequence>
<evidence type="ECO:0000313" key="9">
    <source>
        <dbReference type="EMBL" id="EGU87688.1"/>
    </source>
</evidence>
<dbReference type="PROSITE" id="PS00059">
    <property type="entry name" value="ADH_ZINC"/>
    <property type="match status" value="1"/>
</dbReference>
<keyword evidence="6" id="KW-0520">NAD</keyword>
<gene>
    <name evidence="9" type="ORF">FOXB_01784</name>
</gene>
<evidence type="ECO:0000256" key="1">
    <source>
        <dbReference type="ARBA" id="ARBA00001947"/>
    </source>
</evidence>
<reference evidence="9" key="1">
    <citation type="journal article" date="2012" name="Mol. Plant Microbe Interact.">
        <title>A highly conserved effector in Fusarium oxysporum is required for full virulence on Arabidopsis.</title>
        <authorList>
            <person name="Thatcher L.F."/>
            <person name="Gardiner D.M."/>
            <person name="Kazan K."/>
            <person name="Manners J."/>
        </authorList>
    </citation>
    <scope>NUCLEOTIDE SEQUENCE [LARGE SCALE GENOMIC DNA]</scope>
    <source>
        <strain evidence="9">Fo5176</strain>
    </source>
</reference>
<dbReference type="GO" id="GO:0016787">
    <property type="term" value="F:hydrolase activity"/>
    <property type="evidence" value="ECO:0007669"/>
    <property type="project" value="InterPro"/>
</dbReference>
<dbReference type="InterPro" id="IPR002328">
    <property type="entry name" value="ADH_Zn_CS"/>
</dbReference>
<dbReference type="Gene3D" id="3.20.20.140">
    <property type="entry name" value="Metal-dependent hydrolases"/>
    <property type="match status" value="1"/>
</dbReference>
<evidence type="ECO:0000256" key="6">
    <source>
        <dbReference type="ARBA" id="ARBA00023027"/>
    </source>
</evidence>
<organism evidence="9">
    <name type="scientific">Fusarium oxysporum (strain Fo5176)</name>
    <name type="common">Fusarium vascular wilt</name>
    <dbReference type="NCBI Taxonomy" id="660025"/>
    <lineage>
        <taxon>Eukaryota</taxon>
        <taxon>Fungi</taxon>
        <taxon>Dikarya</taxon>
        <taxon>Ascomycota</taxon>
        <taxon>Pezizomycotina</taxon>
        <taxon>Sordariomycetes</taxon>
        <taxon>Hypocreomycetidae</taxon>
        <taxon>Hypocreales</taxon>
        <taxon>Nectriaceae</taxon>
        <taxon>Fusarium</taxon>
        <taxon>Fusarium oxysporum species complex</taxon>
    </lineage>
</organism>
<dbReference type="Pfam" id="PF00107">
    <property type="entry name" value="ADH_zinc_N"/>
    <property type="match status" value="1"/>
</dbReference>
<feature type="domain" description="Enoyl reductase (ER)" evidence="8">
    <location>
        <begin position="365"/>
        <end position="703"/>
    </location>
</feature>
<dbReference type="InterPro" id="IPR011032">
    <property type="entry name" value="GroES-like_sf"/>
</dbReference>
<dbReference type="AlphaFoldDB" id="F9F5V9"/>
<dbReference type="SUPFAM" id="SSF51556">
    <property type="entry name" value="Metallo-dependent hydrolases"/>
    <property type="match status" value="1"/>
</dbReference>
<dbReference type="Gene3D" id="3.90.180.10">
    <property type="entry name" value="Medium-chain alcohol dehydrogenases, catalytic domain"/>
    <property type="match status" value="1"/>
</dbReference>
<dbReference type="SMART" id="SM00829">
    <property type="entry name" value="PKS_ER"/>
    <property type="match status" value="1"/>
</dbReference>
<dbReference type="CDD" id="cd08297">
    <property type="entry name" value="CAD3"/>
    <property type="match status" value="1"/>
</dbReference>
<evidence type="ECO:0000256" key="5">
    <source>
        <dbReference type="ARBA" id="ARBA00023002"/>
    </source>
</evidence>
<dbReference type="OrthoDB" id="1879366at2759"/>
<keyword evidence="5" id="KW-0560">Oxidoreductase</keyword>
<dbReference type="Pfam" id="PF08240">
    <property type="entry name" value="ADH_N"/>
    <property type="match status" value="1"/>
</dbReference>
<dbReference type="FunFam" id="3.40.50.720:FF:000039">
    <property type="entry name" value="Alcohol dehydrogenase AdhP"/>
    <property type="match status" value="1"/>
</dbReference>
<evidence type="ECO:0000256" key="2">
    <source>
        <dbReference type="ARBA" id="ARBA00008072"/>
    </source>
</evidence>
<proteinExistence type="inferred from homology"/>